<protein>
    <submittedName>
        <fullName evidence="2">Uncharacterized protein</fullName>
    </submittedName>
</protein>
<feature type="chain" id="PRO_5032392993" evidence="1">
    <location>
        <begin position="17"/>
        <end position="131"/>
    </location>
</feature>
<sequence length="131" mass="13920">MFRALLIVCLAHFTIGETISGRVLLNGSSSSTTRLPSGCQLIVKVTSTAMADGPVTVLGSTQYSNVVSFPTSYSLTYTPPVDVPIDFQAVSAHVTCPNGARYLNDHRIPVPKENGVDTVVNINVIDIRGGK</sequence>
<feature type="signal peptide" evidence="1">
    <location>
        <begin position="1"/>
        <end position="16"/>
    </location>
</feature>
<gene>
    <name evidence="2" type="ORF">XAT740_LOCUS15467</name>
</gene>
<comment type="caution">
    <text evidence="2">The sequence shown here is derived from an EMBL/GenBank/DDBJ whole genome shotgun (WGS) entry which is preliminary data.</text>
</comment>
<evidence type="ECO:0000256" key="1">
    <source>
        <dbReference type="SAM" id="SignalP"/>
    </source>
</evidence>
<dbReference type="Proteomes" id="UP000663828">
    <property type="component" value="Unassembled WGS sequence"/>
</dbReference>
<organism evidence="2 3">
    <name type="scientific">Adineta ricciae</name>
    <name type="common">Rotifer</name>
    <dbReference type="NCBI Taxonomy" id="249248"/>
    <lineage>
        <taxon>Eukaryota</taxon>
        <taxon>Metazoa</taxon>
        <taxon>Spiralia</taxon>
        <taxon>Gnathifera</taxon>
        <taxon>Rotifera</taxon>
        <taxon>Eurotatoria</taxon>
        <taxon>Bdelloidea</taxon>
        <taxon>Adinetida</taxon>
        <taxon>Adinetidae</taxon>
        <taxon>Adineta</taxon>
    </lineage>
</organism>
<dbReference type="InterPro" id="IPR039366">
    <property type="entry name" value="Pilotin"/>
</dbReference>
<keyword evidence="3" id="KW-1185">Reference proteome</keyword>
<evidence type="ECO:0000313" key="3">
    <source>
        <dbReference type="Proteomes" id="UP000663828"/>
    </source>
</evidence>
<proteinExistence type="predicted"/>
<dbReference type="EMBL" id="CAJNOR010000955">
    <property type="protein sequence ID" value="CAF1044953.1"/>
    <property type="molecule type" value="Genomic_DNA"/>
</dbReference>
<name>A0A814K1K2_ADIRI</name>
<evidence type="ECO:0000313" key="2">
    <source>
        <dbReference type="EMBL" id="CAF1044953.1"/>
    </source>
</evidence>
<dbReference type="AlphaFoldDB" id="A0A814K1K2"/>
<dbReference type="Pfam" id="PF09619">
    <property type="entry name" value="YscW"/>
    <property type="match status" value="1"/>
</dbReference>
<keyword evidence="1" id="KW-0732">Signal</keyword>
<reference evidence="2" key="1">
    <citation type="submission" date="2021-02" db="EMBL/GenBank/DDBJ databases">
        <authorList>
            <person name="Nowell W R."/>
        </authorList>
    </citation>
    <scope>NUCLEOTIDE SEQUENCE</scope>
</reference>
<accession>A0A814K1K2</accession>